<dbReference type="KEGG" id="bpm:BURPS1710b_A0075"/>
<accession>Q3JMG9</accession>
<evidence type="ECO:0000259" key="3">
    <source>
        <dbReference type="Pfam" id="PF07969"/>
    </source>
</evidence>
<dbReference type="InterPro" id="IPR013108">
    <property type="entry name" value="Amidohydro_3"/>
</dbReference>
<evidence type="ECO:0000256" key="2">
    <source>
        <dbReference type="SAM" id="MobiDB-lite"/>
    </source>
</evidence>
<sequence length="700" mass="76754">MPRCSMPLPSRGSPPRVAGAGAGRPSRCRTKARQEAARDHASPCAIAVPAASGAPVRATNRCVDSKQCSLAIHLDIDQCNVSAGHAGRCVAARRRPAVDGNRVQNSERTTIRRHLTMTRYDTIIRNGLWFDGTLAEPRPRELGIRDGRVAAVSDTPLAADGASVIDATGKWVMPGFIDIHTHYDAEILVSPGLPESVRHGVTSVFLGSCSLSTVHANALDCTDLFSRVEALPREQMLAVLSRVKTWDTAAAYVRHLESLPLGPNVAAFLGHSDLRTHVLGLGRAVDDRVRPHEAELQRMERLLDDALDAGFVGLSSMTTPWDKLDGERYRSKSLPSTFATWREYRRLNRVLRRRGRVLQSAPNTTNPLNGLLFMAESCGYFVRKPLRTSLLVAADSKAAPRGTIDVQLGGVRVANALFRGELVWQHLPVPFEVYADGIDFVIFEEFGAGRAALHLADALERNKLLQNEGYRREFRRQVGKGFDLRLWTRDLHDTRIVGCPDASVVGKSFGQVANERGVHPADAFLDLVVAHGQRLRWCMTIANHRADVLDRIATHPALQIGFADSGAHLRNMAFYNAPVRFLRRVREAERAGRPFMSVQQAVHRLTGELGAYFGVDAGTLRAGDRADIAIVDPAHLDASVDAYHEEDMAVFGGLRRLVNRSGAAIAATLVNGQLVYRDGAFAEGFGDTRRSGRFLRAAAR</sequence>
<dbReference type="SUPFAM" id="SSF51556">
    <property type="entry name" value="Metallo-dependent hydrolases"/>
    <property type="match status" value="1"/>
</dbReference>
<feature type="region of interest" description="Disordered" evidence="2">
    <location>
        <begin position="1"/>
        <end position="42"/>
    </location>
</feature>
<dbReference type="Proteomes" id="UP000002700">
    <property type="component" value="Chromosome II"/>
</dbReference>
<organism evidence="4 5">
    <name type="scientific">Burkholderia pseudomallei (strain 1710b)</name>
    <dbReference type="NCBI Taxonomy" id="320372"/>
    <lineage>
        <taxon>Bacteria</taxon>
        <taxon>Pseudomonadati</taxon>
        <taxon>Pseudomonadota</taxon>
        <taxon>Betaproteobacteria</taxon>
        <taxon>Burkholderiales</taxon>
        <taxon>Burkholderiaceae</taxon>
        <taxon>Burkholderia</taxon>
        <taxon>pseudomallei group</taxon>
    </lineage>
</organism>
<dbReference type="EnsemblBacteria" id="ABA51463">
    <property type="protein sequence ID" value="ABA51463"/>
    <property type="gene ID" value="BURPS1710b_A0075"/>
</dbReference>
<feature type="domain" description="Amidohydrolase 3" evidence="3">
    <location>
        <begin position="164"/>
        <end position="316"/>
    </location>
</feature>
<dbReference type="EMBL" id="CP000125">
    <property type="protein sequence ID" value="ABA51463.1"/>
    <property type="molecule type" value="Genomic_DNA"/>
</dbReference>
<dbReference type="GO" id="GO:0005829">
    <property type="term" value="C:cytosol"/>
    <property type="evidence" value="ECO:0007669"/>
    <property type="project" value="TreeGrafter"/>
</dbReference>
<dbReference type="InterPro" id="IPR011059">
    <property type="entry name" value="Metal-dep_hydrolase_composite"/>
</dbReference>
<dbReference type="InterPro" id="IPR032466">
    <property type="entry name" value="Metal_Hydrolase"/>
</dbReference>
<reference evidence="4 5" key="1">
    <citation type="submission" date="2005-09" db="EMBL/GenBank/DDBJ databases">
        <authorList>
            <person name="Woods D.E."/>
            <person name="Nierman W.C."/>
        </authorList>
    </citation>
    <scope>NUCLEOTIDE SEQUENCE [LARGE SCALE GENOMIC DNA]</scope>
    <source>
        <strain evidence="4 5">1710b</strain>
    </source>
</reference>
<name>Q3JMG9_BURP1</name>
<dbReference type="Gene3D" id="3.20.20.140">
    <property type="entry name" value="Metal-dependent hydrolases"/>
    <property type="match status" value="1"/>
</dbReference>
<dbReference type="Gene3D" id="2.30.40.10">
    <property type="entry name" value="Urease, subunit C, domain 1"/>
    <property type="match status" value="1"/>
</dbReference>
<dbReference type="PANTHER" id="PTHR11647">
    <property type="entry name" value="HYDRANTOINASE/DIHYDROPYRIMIDINASE FAMILY MEMBER"/>
    <property type="match status" value="1"/>
</dbReference>
<dbReference type="Pfam" id="PF07969">
    <property type="entry name" value="Amidohydro_3"/>
    <property type="match status" value="1"/>
</dbReference>
<dbReference type="AlphaFoldDB" id="Q3JMG9"/>
<evidence type="ECO:0000256" key="1">
    <source>
        <dbReference type="ARBA" id="ARBA00022490"/>
    </source>
</evidence>
<gene>
    <name evidence="4" type="ordered locus">BURPS1710b_A0075</name>
</gene>
<protein>
    <recommendedName>
        <fullName evidence="3">Amidohydrolase 3 domain-containing protein</fullName>
    </recommendedName>
</protein>
<dbReference type="HOGENOM" id="CLU_016107_1_0_4"/>
<dbReference type="SUPFAM" id="SSF51338">
    <property type="entry name" value="Composite domain of metallo-dependent hydrolases"/>
    <property type="match status" value="1"/>
</dbReference>
<dbReference type="GO" id="GO:0016812">
    <property type="term" value="F:hydrolase activity, acting on carbon-nitrogen (but not peptide) bonds, in cyclic amides"/>
    <property type="evidence" value="ECO:0007669"/>
    <property type="project" value="TreeGrafter"/>
</dbReference>
<feature type="compositionally biased region" description="Basic and acidic residues" evidence="2">
    <location>
        <begin position="32"/>
        <end position="41"/>
    </location>
</feature>
<keyword evidence="1" id="KW-0963">Cytoplasm</keyword>
<dbReference type="InterPro" id="IPR050378">
    <property type="entry name" value="Metallo-dep_Hydrolases_sf"/>
</dbReference>
<evidence type="ECO:0000313" key="4">
    <source>
        <dbReference type="EMBL" id="ABA51463.1"/>
    </source>
</evidence>
<dbReference type="PANTHER" id="PTHR11647:SF1">
    <property type="entry name" value="COLLAPSIN RESPONSE MEDIATOR PROTEIN"/>
    <property type="match status" value="1"/>
</dbReference>
<proteinExistence type="predicted"/>
<evidence type="ECO:0000313" key="5">
    <source>
        <dbReference type="Proteomes" id="UP000002700"/>
    </source>
</evidence>